<gene>
    <name evidence="3" type="ORF">M378DRAFT_164488</name>
</gene>
<feature type="transmembrane region" description="Helical" evidence="2">
    <location>
        <begin position="243"/>
        <end position="261"/>
    </location>
</feature>
<feature type="transmembrane region" description="Helical" evidence="2">
    <location>
        <begin position="173"/>
        <end position="190"/>
    </location>
</feature>
<dbReference type="EMBL" id="KN818259">
    <property type="protein sequence ID" value="KIL63423.1"/>
    <property type="molecule type" value="Genomic_DNA"/>
</dbReference>
<dbReference type="OrthoDB" id="2562239at2759"/>
<keyword evidence="2" id="KW-0812">Transmembrane</keyword>
<keyword evidence="2" id="KW-1133">Transmembrane helix</keyword>
<sequence length="357" mass="40113">MEFPTPVGGTVLPSDFIPSVLFAVLYGALLPLVAFRLVDKRSRSIVLLSTSIFAVERIVIYSLRAAQARSDSLRVSSGLITYLQVSFAMGFITIANDQVNILRCLLVNTTFSCDMYEQSPPSRDAPLNARNHRKVDYKGFFGGWLRERFTGQPNDGDPDYPKRRFWFRRAQEIGSLLFIAAIVPSIVAHQHFGQLISDQSSAASVFRLRYAGTTVALFFTLIIAGATMWAYMKLPRVRTKSVVVLLSVCTLVSIIAIYRLSVMYNTTNSLFSVGHNSLNSAGAKACFYVFHVVPEWLATLLLFSTNIRQVFGTGPFGDWRKADETEKERNKRLERQKKAARKKEKAMLDEKAKVILE</sequence>
<evidence type="ECO:0000313" key="4">
    <source>
        <dbReference type="Proteomes" id="UP000054549"/>
    </source>
</evidence>
<feature type="compositionally biased region" description="Basic and acidic residues" evidence="1">
    <location>
        <begin position="323"/>
        <end position="337"/>
    </location>
</feature>
<feature type="transmembrane region" description="Helical" evidence="2">
    <location>
        <begin position="210"/>
        <end position="231"/>
    </location>
</feature>
<dbReference type="InParanoid" id="A0A0C2X3W4"/>
<keyword evidence="4" id="KW-1185">Reference proteome</keyword>
<dbReference type="Proteomes" id="UP000054549">
    <property type="component" value="Unassembled WGS sequence"/>
</dbReference>
<feature type="region of interest" description="Disordered" evidence="1">
    <location>
        <begin position="323"/>
        <end position="345"/>
    </location>
</feature>
<dbReference type="AlphaFoldDB" id="A0A0C2X3W4"/>
<feature type="transmembrane region" description="Helical" evidence="2">
    <location>
        <begin position="75"/>
        <end position="95"/>
    </location>
</feature>
<evidence type="ECO:0000256" key="2">
    <source>
        <dbReference type="SAM" id="Phobius"/>
    </source>
</evidence>
<accession>A0A0C2X3W4</accession>
<name>A0A0C2X3W4_AMAMK</name>
<protein>
    <submittedName>
        <fullName evidence="3">Uncharacterized protein</fullName>
    </submittedName>
</protein>
<proteinExistence type="predicted"/>
<organism evidence="3 4">
    <name type="scientific">Amanita muscaria (strain Koide BX008)</name>
    <dbReference type="NCBI Taxonomy" id="946122"/>
    <lineage>
        <taxon>Eukaryota</taxon>
        <taxon>Fungi</taxon>
        <taxon>Dikarya</taxon>
        <taxon>Basidiomycota</taxon>
        <taxon>Agaricomycotina</taxon>
        <taxon>Agaricomycetes</taxon>
        <taxon>Agaricomycetidae</taxon>
        <taxon>Agaricales</taxon>
        <taxon>Pluteineae</taxon>
        <taxon>Amanitaceae</taxon>
        <taxon>Amanita</taxon>
    </lineage>
</organism>
<evidence type="ECO:0000313" key="3">
    <source>
        <dbReference type="EMBL" id="KIL63423.1"/>
    </source>
</evidence>
<feature type="transmembrane region" description="Helical" evidence="2">
    <location>
        <begin position="45"/>
        <end position="63"/>
    </location>
</feature>
<dbReference type="HOGENOM" id="CLU_060803_0_0_1"/>
<evidence type="ECO:0000256" key="1">
    <source>
        <dbReference type="SAM" id="MobiDB-lite"/>
    </source>
</evidence>
<reference evidence="3 4" key="1">
    <citation type="submission" date="2014-04" db="EMBL/GenBank/DDBJ databases">
        <title>Evolutionary Origins and Diversification of the Mycorrhizal Mutualists.</title>
        <authorList>
            <consortium name="DOE Joint Genome Institute"/>
            <consortium name="Mycorrhizal Genomics Consortium"/>
            <person name="Kohler A."/>
            <person name="Kuo A."/>
            <person name="Nagy L.G."/>
            <person name="Floudas D."/>
            <person name="Copeland A."/>
            <person name="Barry K.W."/>
            <person name="Cichocki N."/>
            <person name="Veneault-Fourrey C."/>
            <person name="LaButti K."/>
            <person name="Lindquist E.A."/>
            <person name="Lipzen A."/>
            <person name="Lundell T."/>
            <person name="Morin E."/>
            <person name="Murat C."/>
            <person name="Riley R."/>
            <person name="Ohm R."/>
            <person name="Sun H."/>
            <person name="Tunlid A."/>
            <person name="Henrissat B."/>
            <person name="Grigoriev I.V."/>
            <person name="Hibbett D.S."/>
            <person name="Martin F."/>
        </authorList>
    </citation>
    <scope>NUCLEOTIDE SEQUENCE [LARGE SCALE GENOMIC DNA]</scope>
    <source>
        <strain evidence="3 4">Koide BX008</strain>
    </source>
</reference>
<feature type="transmembrane region" description="Helical" evidence="2">
    <location>
        <begin position="16"/>
        <end position="38"/>
    </location>
</feature>
<keyword evidence="2" id="KW-0472">Membrane</keyword>